<organism evidence="1 2">
    <name type="scientific">Ralstonia insidiosa</name>
    <dbReference type="NCBI Taxonomy" id="190721"/>
    <lineage>
        <taxon>Bacteria</taxon>
        <taxon>Pseudomonadati</taxon>
        <taxon>Pseudomonadota</taxon>
        <taxon>Betaproteobacteria</taxon>
        <taxon>Burkholderiales</taxon>
        <taxon>Burkholderiaceae</taxon>
        <taxon>Ralstonia</taxon>
    </lineage>
</organism>
<dbReference type="EMBL" id="JABBZM010000002">
    <property type="protein sequence ID" value="NMV36950.1"/>
    <property type="molecule type" value="Genomic_DNA"/>
</dbReference>
<reference evidence="1 2" key="1">
    <citation type="submission" date="2020-04" db="EMBL/GenBank/DDBJ databases">
        <title>Ralstonia insidiosa genome sequencing and assembly.</title>
        <authorList>
            <person name="Martins R.C.R."/>
            <person name="Perdigao-Neto L.V."/>
            <person name="Levin A.S.S."/>
            <person name="Costa S.F."/>
        </authorList>
    </citation>
    <scope>NUCLEOTIDE SEQUENCE [LARGE SCALE GENOMIC DNA]</scope>
    <source>
        <strain evidence="1 2">5047</strain>
    </source>
</reference>
<evidence type="ECO:0000313" key="1">
    <source>
        <dbReference type="EMBL" id="NMV36950.1"/>
    </source>
</evidence>
<proteinExistence type="predicted"/>
<accession>A0A848NUJ3</accession>
<dbReference type="Proteomes" id="UP000575469">
    <property type="component" value="Unassembled WGS sequence"/>
</dbReference>
<name>A0A848NUJ3_9RALS</name>
<protein>
    <submittedName>
        <fullName evidence="1">Uncharacterized protein</fullName>
    </submittedName>
</protein>
<dbReference type="RefSeq" id="WP_169339231.1">
    <property type="nucleotide sequence ID" value="NZ_JABBZM010000002.1"/>
</dbReference>
<sequence length="111" mass="13026">MKTIEIKGWIFARPQQSWEGNGIQYEFSDFDYVKAAERTPNERWCAYRKLSEHTIRVDVPDDIDPVALMLQSLEAERSDLHRTYRMKLGEINERIGKLQALPFHGTEVVED</sequence>
<comment type="caution">
    <text evidence="1">The sequence shown here is derived from an EMBL/GenBank/DDBJ whole genome shotgun (WGS) entry which is preliminary data.</text>
</comment>
<dbReference type="AlphaFoldDB" id="A0A848NUJ3"/>
<evidence type="ECO:0000313" key="2">
    <source>
        <dbReference type="Proteomes" id="UP000575469"/>
    </source>
</evidence>
<gene>
    <name evidence="1" type="ORF">HGR00_03390</name>
</gene>